<dbReference type="EC" id="2.1.1.-" evidence="2"/>
<dbReference type="SUPFAM" id="SSF53335">
    <property type="entry name" value="S-adenosyl-L-methionine-dependent methyltransferases"/>
    <property type="match status" value="1"/>
</dbReference>
<name>A0A7L9RUU6_9PROT</name>
<dbReference type="Proteomes" id="UP000594001">
    <property type="component" value="Chromosome"/>
</dbReference>
<protein>
    <submittedName>
        <fullName evidence="2">Putative methyltransferase</fullName>
        <ecNumber evidence="2">2.1.1.-</ecNumber>
    </submittedName>
</protein>
<dbReference type="KEGG" id="pbal:CPBP_01111"/>
<keyword evidence="2" id="KW-0808">Transferase</keyword>
<dbReference type="AlphaFoldDB" id="A0A7L9RUU6"/>
<evidence type="ECO:0000313" key="2">
    <source>
        <dbReference type="EMBL" id="QOL20321.1"/>
    </source>
</evidence>
<dbReference type="RefSeq" id="WP_350331872.1">
    <property type="nucleotide sequence ID" value="NZ_CP054719.1"/>
</dbReference>
<proteinExistence type="predicted"/>
<dbReference type="GO" id="GO:0008168">
    <property type="term" value="F:methyltransferase activity"/>
    <property type="evidence" value="ECO:0007669"/>
    <property type="project" value="UniProtKB-KW"/>
</dbReference>
<reference evidence="2 3" key="1">
    <citation type="submission" date="2020-06" db="EMBL/GenBank/DDBJ databases">
        <title>The endosymbiont of the kinetoplastid Bodo saltans is a Paracaedibacter-like alpha-proteobacterium possessing a putative toxin-antitoxin system.</title>
        <authorList>
            <person name="Midha S."/>
            <person name="Rigden D.J."/>
            <person name="Siozios S."/>
            <person name="Hurst G.D.D."/>
            <person name="Jackson A.P."/>
        </authorList>
    </citation>
    <scope>NUCLEOTIDE SEQUENCE [LARGE SCALE GENOMIC DNA]</scope>
    <source>
        <strain evidence="2">Lake Konstanz</strain>
    </source>
</reference>
<feature type="domain" description="Methyltransferase" evidence="1">
    <location>
        <begin position="46"/>
        <end position="142"/>
    </location>
</feature>
<dbReference type="Pfam" id="PF13649">
    <property type="entry name" value="Methyltransf_25"/>
    <property type="match status" value="1"/>
</dbReference>
<keyword evidence="3" id="KW-1185">Reference proteome</keyword>
<gene>
    <name evidence="2" type="ORF">CPBP_01111</name>
</gene>
<accession>A0A7L9RUU6</accession>
<dbReference type="GO" id="GO:0032259">
    <property type="term" value="P:methylation"/>
    <property type="evidence" value="ECO:0007669"/>
    <property type="project" value="UniProtKB-KW"/>
</dbReference>
<evidence type="ECO:0000313" key="3">
    <source>
        <dbReference type="Proteomes" id="UP000594001"/>
    </source>
</evidence>
<evidence type="ECO:0000259" key="1">
    <source>
        <dbReference type="Pfam" id="PF13649"/>
    </source>
</evidence>
<sequence length="245" mass="28129">MTLELLNQRKCAYYEPTQNQMGYMTTHIDQVGHAFLNFAQHINAPVIDIGAAYGHIVLEAASRKINIIANDLDPRHLDIISQRANEQQLPYITPLLGKFPEQLQIQPNSLGAVLICRVLHFFPPNDWIEAARTLYQWLMPGGKLFMTNESPYFGTMRKFIPVYLERKRRGHPWPGMMTGMEHFDDTRKKDVNSVINLLSVTETQAVLEDVGFHIERIEYLDRKGMYPEDALYDGRETVGVIAVKI</sequence>
<dbReference type="Gene3D" id="3.40.50.150">
    <property type="entry name" value="Vaccinia Virus protein VP39"/>
    <property type="match status" value="1"/>
</dbReference>
<dbReference type="InterPro" id="IPR041698">
    <property type="entry name" value="Methyltransf_25"/>
</dbReference>
<organism evidence="2 3">
    <name type="scientific">Candidatus Bodocaedibacter vickermanii</name>
    <dbReference type="NCBI Taxonomy" id="2741701"/>
    <lineage>
        <taxon>Bacteria</taxon>
        <taxon>Pseudomonadati</taxon>
        <taxon>Pseudomonadota</taxon>
        <taxon>Alphaproteobacteria</taxon>
        <taxon>Holosporales</taxon>
        <taxon>Candidatus Paracaedibacteraceae</taxon>
        <taxon>Candidatus Bodocaedibacter</taxon>
    </lineage>
</organism>
<dbReference type="InterPro" id="IPR029063">
    <property type="entry name" value="SAM-dependent_MTases_sf"/>
</dbReference>
<keyword evidence="2" id="KW-0489">Methyltransferase</keyword>
<dbReference type="CDD" id="cd02440">
    <property type="entry name" value="AdoMet_MTases"/>
    <property type="match status" value="1"/>
</dbReference>
<dbReference type="EMBL" id="CP054719">
    <property type="protein sequence ID" value="QOL20321.1"/>
    <property type="molecule type" value="Genomic_DNA"/>
</dbReference>